<dbReference type="SUPFAM" id="SSF50129">
    <property type="entry name" value="GroES-like"/>
    <property type="match status" value="1"/>
</dbReference>
<organism evidence="2 3">
    <name type="scientific">Exophiala viscosa</name>
    <dbReference type="NCBI Taxonomy" id="2486360"/>
    <lineage>
        <taxon>Eukaryota</taxon>
        <taxon>Fungi</taxon>
        <taxon>Dikarya</taxon>
        <taxon>Ascomycota</taxon>
        <taxon>Pezizomycotina</taxon>
        <taxon>Eurotiomycetes</taxon>
        <taxon>Chaetothyriomycetidae</taxon>
        <taxon>Chaetothyriales</taxon>
        <taxon>Herpotrichiellaceae</taxon>
        <taxon>Exophiala</taxon>
    </lineage>
</organism>
<sequence>MTTRRNSRWLIRANAGIDALQFEDNIPIPEISGKQCLIRIEAASLNYRDIAMATDRYIWQVAKSFVPVSDGCGQIIAIGDEVNEFQVGDKVCMSFMQDHQDGIITPPIRASSLGSQRDGVLQHYGIFEETGLVCLPKHLTSVEGSTLPCAAVTAWNCLFGLHGKSLQKGEILLTQGTGGVSLFAIQFALAIGATVISTTSSPEKAKRLKELGVHHVINYQDDSNWGDTAKALSEDGLGVHHVVEVGGETTISQSISAVRPEGVISLVGFLGGKSASPTSFGLVQQKTCIVRGINVGSRKLFREMNSFLEDKGIKPVVSDRIFDFHSAKEAYHYMDQQEFFGKIVIKVD</sequence>
<dbReference type="SUPFAM" id="SSF51735">
    <property type="entry name" value="NAD(P)-binding Rossmann-fold domains"/>
    <property type="match status" value="1"/>
</dbReference>
<dbReference type="PANTHER" id="PTHR45033:SF2">
    <property type="entry name" value="ZINC-TYPE ALCOHOL DEHYDROGENASE-LIKE PROTEIN C1773.06C"/>
    <property type="match status" value="1"/>
</dbReference>
<evidence type="ECO:0000259" key="1">
    <source>
        <dbReference type="SMART" id="SM00829"/>
    </source>
</evidence>
<evidence type="ECO:0000313" key="2">
    <source>
        <dbReference type="EMBL" id="KAI1608567.1"/>
    </source>
</evidence>
<dbReference type="Gene3D" id="3.90.180.10">
    <property type="entry name" value="Medium-chain alcohol dehydrogenases, catalytic domain"/>
    <property type="match status" value="1"/>
</dbReference>
<feature type="domain" description="Enoyl reductase (ER)" evidence="1">
    <location>
        <begin position="15"/>
        <end position="345"/>
    </location>
</feature>
<keyword evidence="3" id="KW-1185">Reference proteome</keyword>
<dbReference type="SMART" id="SM00829">
    <property type="entry name" value="PKS_ER"/>
    <property type="match status" value="1"/>
</dbReference>
<dbReference type="InterPro" id="IPR052711">
    <property type="entry name" value="Zinc_ADH-like"/>
</dbReference>
<proteinExistence type="predicted"/>
<evidence type="ECO:0000313" key="3">
    <source>
        <dbReference type="Proteomes" id="UP001203852"/>
    </source>
</evidence>
<gene>
    <name evidence="2" type="ORF">EDD36DRAFT_478826</name>
</gene>
<dbReference type="AlphaFoldDB" id="A0AAN6DNV3"/>
<dbReference type="InterPro" id="IPR011032">
    <property type="entry name" value="GroES-like_sf"/>
</dbReference>
<dbReference type="InterPro" id="IPR036291">
    <property type="entry name" value="NAD(P)-bd_dom_sf"/>
</dbReference>
<accession>A0AAN6DNV3</accession>
<dbReference type="InterPro" id="IPR013149">
    <property type="entry name" value="ADH-like_C"/>
</dbReference>
<dbReference type="Pfam" id="PF00107">
    <property type="entry name" value="ADH_zinc_N"/>
    <property type="match status" value="1"/>
</dbReference>
<dbReference type="GO" id="GO:0016491">
    <property type="term" value="F:oxidoreductase activity"/>
    <property type="evidence" value="ECO:0007669"/>
    <property type="project" value="InterPro"/>
</dbReference>
<reference evidence="2" key="1">
    <citation type="journal article" date="2022" name="bioRxiv">
        <title>Deciphering the potential niche of two novel black yeast fungi from a biological soil crust based on their genomes, phenotypes, and melanin regulation.</title>
        <authorList>
            <consortium name="DOE Joint Genome Institute"/>
            <person name="Carr E.C."/>
            <person name="Barton Q."/>
            <person name="Grambo S."/>
            <person name="Sullivan M."/>
            <person name="Renfro C.M."/>
            <person name="Kuo A."/>
            <person name="Pangilinan J."/>
            <person name="Lipzen A."/>
            <person name="Keymanesh K."/>
            <person name="Savage E."/>
            <person name="Barry K."/>
            <person name="Grigoriev I.V."/>
            <person name="Riekhof W.R."/>
            <person name="Harris S.S."/>
        </authorList>
    </citation>
    <scope>NUCLEOTIDE SEQUENCE</scope>
    <source>
        <strain evidence="2">JF 03-4F</strain>
    </source>
</reference>
<dbReference type="EMBL" id="MU404363">
    <property type="protein sequence ID" value="KAI1608567.1"/>
    <property type="molecule type" value="Genomic_DNA"/>
</dbReference>
<comment type="caution">
    <text evidence="2">The sequence shown here is derived from an EMBL/GenBank/DDBJ whole genome shotgun (WGS) entry which is preliminary data.</text>
</comment>
<dbReference type="CDD" id="cd08276">
    <property type="entry name" value="MDR7"/>
    <property type="match status" value="1"/>
</dbReference>
<name>A0AAN6DNV3_9EURO</name>
<dbReference type="InterPro" id="IPR020843">
    <property type="entry name" value="ER"/>
</dbReference>
<protein>
    <submittedName>
        <fullName evidence="2">Alcohol dehydrogenase</fullName>
    </submittedName>
</protein>
<dbReference type="Gene3D" id="3.40.50.720">
    <property type="entry name" value="NAD(P)-binding Rossmann-like Domain"/>
    <property type="match status" value="1"/>
</dbReference>
<dbReference type="Pfam" id="PF08240">
    <property type="entry name" value="ADH_N"/>
    <property type="match status" value="1"/>
</dbReference>
<dbReference type="PANTHER" id="PTHR45033">
    <property type="match status" value="1"/>
</dbReference>
<dbReference type="InterPro" id="IPR013154">
    <property type="entry name" value="ADH-like_N"/>
</dbReference>
<dbReference type="Proteomes" id="UP001203852">
    <property type="component" value="Unassembled WGS sequence"/>
</dbReference>